<feature type="region of interest" description="Disordered" evidence="1">
    <location>
        <begin position="1"/>
        <end position="29"/>
    </location>
</feature>
<evidence type="ECO:0008006" key="4">
    <source>
        <dbReference type="Google" id="ProtNLM"/>
    </source>
</evidence>
<keyword evidence="3" id="KW-1185">Reference proteome</keyword>
<accession>A0ABX1VE53</accession>
<proteinExistence type="predicted"/>
<name>A0ABX1VE53_9PLAN</name>
<dbReference type="Proteomes" id="UP000609651">
    <property type="component" value="Unassembled WGS sequence"/>
</dbReference>
<dbReference type="RefSeq" id="WP_171186720.1">
    <property type="nucleotide sequence ID" value="NZ_WTPX01000060.1"/>
</dbReference>
<dbReference type="EMBL" id="WTPX01000060">
    <property type="protein sequence ID" value="NNJ26073.1"/>
    <property type="molecule type" value="Genomic_DNA"/>
</dbReference>
<comment type="caution">
    <text evidence="2">The sequence shown here is derived from an EMBL/GenBank/DDBJ whole genome shotgun (WGS) entry which is preliminary data.</text>
</comment>
<gene>
    <name evidence="2" type="ORF">LzC2_21520</name>
</gene>
<evidence type="ECO:0000256" key="1">
    <source>
        <dbReference type="SAM" id="MobiDB-lite"/>
    </source>
</evidence>
<reference evidence="2 3" key="1">
    <citation type="journal article" date="2020" name="Syst. Appl. Microbiol.">
        <title>Alienimonas chondri sp. nov., a novel planctomycete isolated from the biofilm of the red alga Chondrus crispus.</title>
        <authorList>
            <person name="Vitorino I."/>
            <person name="Albuquerque L."/>
            <person name="Wiegand S."/>
            <person name="Kallscheuer N."/>
            <person name="da Costa M.S."/>
            <person name="Lobo-da-Cunha A."/>
            <person name="Jogler C."/>
            <person name="Lage O.M."/>
        </authorList>
    </citation>
    <scope>NUCLEOTIDE SEQUENCE [LARGE SCALE GENOMIC DNA]</scope>
    <source>
        <strain evidence="2 3">LzC2</strain>
    </source>
</reference>
<sequence length="178" mass="20071">MSRRKERQHRRDAAVGRTPRPENPPHPAVLALSEKFGPPGIDLRQARIIDDYGEDSSATHPIRHLSPWDVSREDCEFYQSFVFMGGCPTSLLFYLYPVALLYDQSGHLEAVHSFLFALNAYLPDLLTETTTSDQATLAEGLIWMYEAHGPDPDLFAGFENLIPLLGEERAAAIRQEFP</sequence>
<protein>
    <recommendedName>
        <fullName evidence="4">YecA family protein</fullName>
    </recommendedName>
</protein>
<evidence type="ECO:0000313" key="2">
    <source>
        <dbReference type="EMBL" id="NNJ26073.1"/>
    </source>
</evidence>
<organism evidence="2 3">
    <name type="scientific">Alienimonas chondri</name>
    <dbReference type="NCBI Taxonomy" id="2681879"/>
    <lineage>
        <taxon>Bacteria</taxon>
        <taxon>Pseudomonadati</taxon>
        <taxon>Planctomycetota</taxon>
        <taxon>Planctomycetia</taxon>
        <taxon>Planctomycetales</taxon>
        <taxon>Planctomycetaceae</taxon>
        <taxon>Alienimonas</taxon>
    </lineage>
</organism>
<evidence type="ECO:0000313" key="3">
    <source>
        <dbReference type="Proteomes" id="UP000609651"/>
    </source>
</evidence>